<comment type="similarity">
    <text evidence="2">Belongs to the prokaryotic Ku family.</text>
</comment>
<dbReference type="HAMAP" id="MF_01875">
    <property type="entry name" value="Prokaryotic_Ku"/>
    <property type="match status" value="1"/>
</dbReference>
<dbReference type="SUPFAM" id="SSF100939">
    <property type="entry name" value="SPOC domain-like"/>
    <property type="match status" value="1"/>
</dbReference>
<comment type="subunit">
    <text evidence="2">Homodimer. Interacts with LigD.</text>
</comment>
<dbReference type="NCBIfam" id="TIGR02772">
    <property type="entry name" value="Ku_bact"/>
    <property type="match status" value="1"/>
</dbReference>
<evidence type="ECO:0000313" key="5">
    <source>
        <dbReference type="Proteomes" id="UP000238034"/>
    </source>
</evidence>
<keyword evidence="2" id="KW-0227">DNA damage</keyword>
<dbReference type="Pfam" id="PF02735">
    <property type="entry name" value="Ku"/>
    <property type="match status" value="1"/>
</dbReference>
<dbReference type="PIRSF" id="PIRSF006493">
    <property type="entry name" value="Prok_Ku"/>
    <property type="match status" value="1"/>
</dbReference>
<dbReference type="PANTHER" id="PTHR41251:SF1">
    <property type="entry name" value="NON-HOMOLOGOUS END JOINING PROTEIN KU"/>
    <property type="match status" value="1"/>
</dbReference>
<accession>A0A2T0TXH1</accession>
<keyword evidence="1 2" id="KW-0238">DNA-binding</keyword>
<gene>
    <name evidence="2" type="primary">ku</name>
    <name evidence="4" type="ORF">B0I27_10997</name>
</gene>
<dbReference type="GO" id="GO:0006310">
    <property type="term" value="P:DNA recombination"/>
    <property type="evidence" value="ECO:0007669"/>
    <property type="project" value="UniProtKB-KW"/>
</dbReference>
<dbReference type="InterPro" id="IPR009187">
    <property type="entry name" value="Prok_Ku"/>
</dbReference>
<dbReference type="InterPro" id="IPR016194">
    <property type="entry name" value="SPOC-like_C_dom_sf"/>
</dbReference>
<evidence type="ECO:0000313" key="4">
    <source>
        <dbReference type="EMBL" id="PRY50374.1"/>
    </source>
</evidence>
<dbReference type="GO" id="GO:0006303">
    <property type="term" value="P:double-strand break repair via nonhomologous end joining"/>
    <property type="evidence" value="ECO:0007669"/>
    <property type="project" value="UniProtKB-UniRule"/>
</dbReference>
<comment type="caution">
    <text evidence="4">The sequence shown here is derived from an EMBL/GenBank/DDBJ whole genome shotgun (WGS) entry which is preliminary data.</text>
</comment>
<keyword evidence="2" id="KW-0234">DNA repair</keyword>
<keyword evidence="5" id="KW-1185">Reference proteome</keyword>
<evidence type="ECO:0000256" key="2">
    <source>
        <dbReference type="HAMAP-Rule" id="MF_01875"/>
    </source>
</evidence>
<keyword evidence="2" id="KW-0233">DNA recombination</keyword>
<dbReference type="GO" id="GO:0003690">
    <property type="term" value="F:double-stranded DNA binding"/>
    <property type="evidence" value="ECO:0007669"/>
    <property type="project" value="UniProtKB-UniRule"/>
</dbReference>
<sequence length="259" mass="29667">MRSIWKGSIGFGLVNIPVKLFSAVQSSGLNLDMLDSRDHSRIKYQRVNEKTKKEVPYDKIVKGYMMDEQYIILEDKDFEDASPEKTKIIEIENFVEADEINPMYYETSYYAQPETQGRKAYTLLLKSLQKSKKAGLARFVLRSTENLCVIHPVDQIIVITKIRFAEEIRSSDELIPAEGKELTIGKKELDMGLALINQYSSKFDITKFKDDYHNELLRIIKAKSKGKRPTIKKLKPQKAAGDDLYDQLMQSLSGSRKGA</sequence>
<reference evidence="4 5" key="1">
    <citation type="submission" date="2018-03" db="EMBL/GenBank/DDBJ databases">
        <title>Genomic Encyclopedia of Type Strains, Phase III (KMG-III): the genomes of soil and plant-associated and newly described type strains.</title>
        <authorList>
            <person name="Whitman W."/>
        </authorList>
    </citation>
    <scope>NUCLEOTIDE SEQUENCE [LARGE SCALE GENOMIC DNA]</scope>
    <source>
        <strain evidence="4 5">CGMCC 1.9313</strain>
    </source>
</reference>
<proteinExistence type="inferred from homology"/>
<dbReference type="Gene3D" id="2.40.290.10">
    <property type="match status" value="1"/>
</dbReference>
<dbReference type="Proteomes" id="UP000238034">
    <property type="component" value="Unassembled WGS sequence"/>
</dbReference>
<dbReference type="SMART" id="SM00559">
    <property type="entry name" value="Ku78"/>
    <property type="match status" value="1"/>
</dbReference>
<feature type="domain" description="Ku" evidence="3">
    <location>
        <begin position="52"/>
        <end position="179"/>
    </location>
</feature>
<evidence type="ECO:0000259" key="3">
    <source>
        <dbReference type="SMART" id="SM00559"/>
    </source>
</evidence>
<dbReference type="RefSeq" id="WP_106294428.1">
    <property type="nucleotide sequence ID" value="NZ_PVTH01000009.1"/>
</dbReference>
<evidence type="ECO:0000256" key="1">
    <source>
        <dbReference type="ARBA" id="ARBA00023125"/>
    </source>
</evidence>
<comment type="function">
    <text evidence="2">With LigD forms a non-homologous end joining (NHEJ) DNA repair enzyme, which repairs dsDNA breaks with reduced fidelity. Binds linear dsDNA with 5'- and 3'- overhangs but not closed circular dsDNA nor ssDNA. Recruits and stimulates the ligase activity of LigD.</text>
</comment>
<dbReference type="InterPro" id="IPR006164">
    <property type="entry name" value="DNA_bd_Ku70/Ku80"/>
</dbReference>
<dbReference type="EMBL" id="PVTH01000009">
    <property type="protein sequence ID" value="PRY50374.1"/>
    <property type="molecule type" value="Genomic_DNA"/>
</dbReference>
<name>A0A2T0TXH1_9SPHI</name>
<dbReference type="OrthoDB" id="9795084at2"/>
<dbReference type="AlphaFoldDB" id="A0A2T0TXH1"/>
<protein>
    <recommendedName>
        <fullName evidence="2">Non-homologous end joining protein Ku</fullName>
    </recommendedName>
</protein>
<dbReference type="PANTHER" id="PTHR41251">
    <property type="entry name" value="NON-HOMOLOGOUS END JOINING PROTEIN KU"/>
    <property type="match status" value="1"/>
</dbReference>
<organism evidence="4 5">
    <name type="scientific">Arcticibacter pallidicorallinus</name>
    <dbReference type="NCBI Taxonomy" id="1259464"/>
    <lineage>
        <taxon>Bacteria</taxon>
        <taxon>Pseudomonadati</taxon>
        <taxon>Bacteroidota</taxon>
        <taxon>Sphingobacteriia</taxon>
        <taxon>Sphingobacteriales</taxon>
        <taxon>Sphingobacteriaceae</taxon>
        <taxon>Arcticibacter</taxon>
    </lineage>
</organism>